<evidence type="ECO:0000313" key="5">
    <source>
        <dbReference type="Proteomes" id="UP000199227"/>
    </source>
</evidence>
<dbReference type="InterPro" id="IPR000883">
    <property type="entry name" value="Cyt_C_Oxase_1"/>
</dbReference>
<dbReference type="EMBL" id="FOXB01000025">
    <property type="protein sequence ID" value="SFP54785.1"/>
    <property type="molecule type" value="Genomic_DNA"/>
</dbReference>
<dbReference type="GO" id="GO:0016020">
    <property type="term" value="C:membrane"/>
    <property type="evidence" value="ECO:0007669"/>
    <property type="project" value="InterPro"/>
</dbReference>
<feature type="transmembrane region" description="Helical" evidence="2">
    <location>
        <begin position="491"/>
        <end position="514"/>
    </location>
</feature>
<feature type="transmembrane region" description="Helical" evidence="2">
    <location>
        <begin position="152"/>
        <end position="173"/>
    </location>
</feature>
<feature type="transmembrane region" description="Helical" evidence="2">
    <location>
        <begin position="344"/>
        <end position="364"/>
    </location>
</feature>
<evidence type="ECO:0000313" key="4">
    <source>
        <dbReference type="EMBL" id="SFP54785.1"/>
    </source>
</evidence>
<feature type="transmembrane region" description="Helical" evidence="2">
    <location>
        <begin position="230"/>
        <end position="248"/>
    </location>
</feature>
<dbReference type="Proteomes" id="UP000199227">
    <property type="component" value="Unassembled WGS sequence"/>
</dbReference>
<evidence type="ECO:0000256" key="2">
    <source>
        <dbReference type="SAM" id="Phobius"/>
    </source>
</evidence>
<feature type="transmembrane region" description="Helical" evidence="2">
    <location>
        <begin position="415"/>
        <end position="439"/>
    </location>
</feature>
<feature type="transmembrane region" description="Helical" evidence="2">
    <location>
        <begin position="451"/>
        <end position="471"/>
    </location>
</feature>
<keyword evidence="5" id="KW-1185">Reference proteome</keyword>
<sequence>MSLMQKLIEGNEGGLKHETMTPMQKIALRFVVIGLLYYGLAALEGMIMRMHEIKPIPLIDESHFFSIMTVHPMVGIFGSSYMIVFGAFLFLVPFLMKKPIYSIKLANISWISVAGGTFIMWLAGFLFSYAPLYTLYWPLPVDMKQFTTIGGIVYIVGVVGIMIGTFLFTYNIFKTILYTPEGWEKQPAGALLRSALGLEGLLNFFRREKKEHLVPLPIAAISRGTIDMGLNALVISSAGVLILIYLLGSLFGIDLKDTWVDALLYKNIFWWGLDLVADGLVLIFVAGTWYLLAMLITGTKELFMQNIARAALFVEMVVSWTVWSHHLMSDQGQSNTLKVLSGEVVTAFELVTQGIAVFIVLVTLYRARPLKMTNELKFLLGGILGFMLAVPAGIIQADLGMNRILHNTQWVIGNHVHVAILVGLTMTLYSAIYVLFPILTNGVKLYSQKLANIHFWLHLIGGIGMGAFMGMAGIDGMLRRSIYYNGEYSTYMILAGICGAMMLLAFVIFMYNIIMSVGIKGLIGIYKPATIDTRECLKPEKE</sequence>
<feature type="transmembrane region" description="Helical" evidence="2">
    <location>
        <begin position="307"/>
        <end position="324"/>
    </location>
</feature>
<organism evidence="4 5">
    <name type="scientific">Hydrogenimonas thermophila</name>
    <dbReference type="NCBI Taxonomy" id="223786"/>
    <lineage>
        <taxon>Bacteria</taxon>
        <taxon>Pseudomonadati</taxon>
        <taxon>Campylobacterota</taxon>
        <taxon>Epsilonproteobacteria</taxon>
        <taxon>Campylobacterales</taxon>
        <taxon>Hydrogenimonadaceae</taxon>
        <taxon>Hydrogenimonas</taxon>
    </lineage>
</organism>
<dbReference type="STRING" id="223786.SAMN05216234_12525"/>
<feature type="transmembrane region" description="Helical" evidence="2">
    <location>
        <begin position="70"/>
        <end position="96"/>
    </location>
</feature>
<keyword evidence="2" id="KW-0472">Membrane</keyword>
<gene>
    <name evidence="4" type="ORF">SAMN05216234_12525</name>
</gene>
<dbReference type="PANTHER" id="PTHR10422">
    <property type="entry name" value="CYTOCHROME C OXIDASE SUBUNIT 1"/>
    <property type="match status" value="1"/>
</dbReference>
<protein>
    <submittedName>
        <fullName evidence="4">Cytochrome c oxidase subunit 1</fullName>
    </submittedName>
</protein>
<feature type="domain" description="Cytochrome oxidase subunit I profile" evidence="3">
    <location>
        <begin position="21"/>
        <end position="542"/>
    </location>
</feature>
<accession>A0A1I5R8J2</accession>
<dbReference type="GO" id="GO:0004129">
    <property type="term" value="F:cytochrome-c oxidase activity"/>
    <property type="evidence" value="ECO:0007669"/>
    <property type="project" value="InterPro"/>
</dbReference>
<proteinExistence type="predicted"/>
<evidence type="ECO:0000256" key="1">
    <source>
        <dbReference type="ARBA" id="ARBA00022660"/>
    </source>
</evidence>
<dbReference type="GO" id="GO:0009060">
    <property type="term" value="P:aerobic respiration"/>
    <property type="evidence" value="ECO:0007669"/>
    <property type="project" value="InterPro"/>
</dbReference>
<keyword evidence="1" id="KW-0813">Transport</keyword>
<dbReference type="Gene3D" id="1.20.210.10">
    <property type="entry name" value="Cytochrome c oxidase-like, subunit I domain"/>
    <property type="match status" value="1"/>
</dbReference>
<dbReference type="InterPro" id="IPR023616">
    <property type="entry name" value="Cyt_c_oxase-like_su1_dom"/>
</dbReference>
<evidence type="ECO:0000259" key="3">
    <source>
        <dbReference type="PROSITE" id="PS50855"/>
    </source>
</evidence>
<keyword evidence="2" id="KW-0812">Transmembrane</keyword>
<dbReference type="SUPFAM" id="SSF81442">
    <property type="entry name" value="Cytochrome c oxidase subunit I-like"/>
    <property type="match status" value="1"/>
</dbReference>
<feature type="transmembrane region" description="Helical" evidence="2">
    <location>
        <begin position="376"/>
        <end position="395"/>
    </location>
</feature>
<name>A0A1I5R8J2_9BACT</name>
<keyword evidence="1" id="KW-0249">Electron transport</keyword>
<keyword evidence="1" id="KW-0679">Respiratory chain</keyword>
<dbReference type="GO" id="GO:0020037">
    <property type="term" value="F:heme binding"/>
    <property type="evidence" value="ECO:0007669"/>
    <property type="project" value="InterPro"/>
</dbReference>
<dbReference type="OrthoDB" id="9764568at2"/>
<dbReference type="PROSITE" id="PS50855">
    <property type="entry name" value="COX1"/>
    <property type="match status" value="1"/>
</dbReference>
<dbReference type="AlphaFoldDB" id="A0A1I5R8J2"/>
<reference evidence="4 5" key="1">
    <citation type="submission" date="2016-10" db="EMBL/GenBank/DDBJ databases">
        <authorList>
            <person name="de Groot N.N."/>
        </authorList>
    </citation>
    <scope>NUCLEOTIDE SEQUENCE [LARGE SCALE GENOMIC DNA]</scope>
    <source>
        <strain evidence="4 5">EP1-55-1</strain>
    </source>
</reference>
<feature type="transmembrane region" description="Helical" evidence="2">
    <location>
        <begin position="268"/>
        <end position="295"/>
    </location>
</feature>
<dbReference type="RefSeq" id="WP_092912870.1">
    <property type="nucleotide sequence ID" value="NZ_FOXB01000025.1"/>
</dbReference>
<feature type="transmembrane region" description="Helical" evidence="2">
    <location>
        <begin position="108"/>
        <end position="132"/>
    </location>
</feature>
<keyword evidence="2" id="KW-1133">Transmembrane helix</keyword>
<feature type="transmembrane region" description="Helical" evidence="2">
    <location>
        <begin position="26"/>
        <end position="50"/>
    </location>
</feature>
<dbReference type="InterPro" id="IPR036927">
    <property type="entry name" value="Cyt_c_oxase-like_su1_sf"/>
</dbReference>
<dbReference type="Pfam" id="PF00115">
    <property type="entry name" value="COX1"/>
    <property type="match status" value="1"/>
</dbReference>